<protein>
    <submittedName>
        <fullName evidence="1">Uncharacterized protein</fullName>
    </submittedName>
</protein>
<dbReference type="Proteomes" id="UP000199469">
    <property type="component" value="Unassembled WGS sequence"/>
</dbReference>
<sequence>MYTVKHDCELLSISIKYFLSVLWGTMDNRKLVMALAAFVYLESVTYSCY</sequence>
<accession>A0A1I0NHY4</accession>
<keyword evidence="2" id="KW-1185">Reference proteome</keyword>
<organism evidence="1 2">
    <name type="scientific">Chryseobacterium wanjuense</name>
    <dbReference type="NCBI Taxonomy" id="356305"/>
    <lineage>
        <taxon>Bacteria</taxon>
        <taxon>Pseudomonadati</taxon>
        <taxon>Bacteroidota</taxon>
        <taxon>Flavobacteriia</taxon>
        <taxon>Flavobacteriales</taxon>
        <taxon>Weeksellaceae</taxon>
        <taxon>Chryseobacterium group</taxon>
        <taxon>Chryseobacterium</taxon>
    </lineage>
</organism>
<reference evidence="2" key="1">
    <citation type="submission" date="2016-10" db="EMBL/GenBank/DDBJ databases">
        <authorList>
            <person name="Varghese N."/>
            <person name="Submissions S."/>
        </authorList>
    </citation>
    <scope>NUCLEOTIDE SEQUENCE [LARGE SCALE GENOMIC DNA]</scope>
    <source>
        <strain evidence="2">DSM 17724</strain>
    </source>
</reference>
<proteinExistence type="predicted"/>
<dbReference type="STRING" id="356305.SAMN05421841_0600"/>
<dbReference type="EMBL" id="FOIU01000001">
    <property type="protein sequence ID" value="SEW00924.1"/>
    <property type="molecule type" value="Genomic_DNA"/>
</dbReference>
<gene>
    <name evidence="1" type="ORF">SAMN05421841_0600</name>
</gene>
<dbReference type="AlphaFoldDB" id="A0A1I0NHY4"/>
<name>A0A1I0NHY4_9FLAO</name>
<evidence type="ECO:0000313" key="2">
    <source>
        <dbReference type="Proteomes" id="UP000199469"/>
    </source>
</evidence>
<evidence type="ECO:0000313" key="1">
    <source>
        <dbReference type="EMBL" id="SEW00924.1"/>
    </source>
</evidence>